<evidence type="ECO:0000256" key="5">
    <source>
        <dbReference type="ARBA" id="ARBA00023136"/>
    </source>
</evidence>
<evidence type="ECO:0000256" key="4">
    <source>
        <dbReference type="ARBA" id="ARBA00022989"/>
    </source>
</evidence>
<dbReference type="Pfam" id="PF07690">
    <property type="entry name" value="MFS_1"/>
    <property type="match status" value="1"/>
</dbReference>
<feature type="transmembrane region" description="Helical" evidence="6">
    <location>
        <begin position="122"/>
        <end position="145"/>
    </location>
</feature>
<feature type="transmembrane region" description="Helical" evidence="6">
    <location>
        <begin position="57"/>
        <end position="76"/>
    </location>
</feature>
<reference evidence="8" key="1">
    <citation type="submission" date="2015-07" db="EMBL/GenBank/DDBJ databases">
        <title>MeaNS - Measles Nucleotide Surveillance Program.</title>
        <authorList>
            <person name="Tran T."/>
            <person name="Druce J."/>
        </authorList>
    </citation>
    <scope>NUCLEOTIDE SEQUENCE</scope>
    <source>
        <strain evidence="8">UCB-OBI-ISO-001</strain>
        <tissue evidence="8">Gonad</tissue>
    </source>
</reference>
<evidence type="ECO:0000256" key="3">
    <source>
        <dbReference type="ARBA" id="ARBA00022692"/>
    </source>
</evidence>
<dbReference type="EMBL" id="KQ420595">
    <property type="protein sequence ID" value="KOF79832.1"/>
    <property type="molecule type" value="Genomic_DNA"/>
</dbReference>
<dbReference type="InterPro" id="IPR036259">
    <property type="entry name" value="MFS_trans_sf"/>
</dbReference>
<dbReference type="GO" id="GO:0043195">
    <property type="term" value="C:terminal bouton"/>
    <property type="evidence" value="ECO:0007669"/>
    <property type="project" value="TreeGrafter"/>
</dbReference>
<keyword evidence="4 6" id="KW-1133">Transmembrane helix</keyword>
<evidence type="ECO:0000259" key="7">
    <source>
        <dbReference type="PROSITE" id="PS50850"/>
    </source>
</evidence>
<feature type="domain" description="Major facilitator superfamily (MFS) profile" evidence="7">
    <location>
        <begin position="58"/>
        <end position="464"/>
    </location>
</feature>
<feature type="transmembrane region" description="Helical" evidence="6">
    <location>
        <begin position="214"/>
        <end position="234"/>
    </location>
</feature>
<keyword evidence="5 6" id="KW-0472">Membrane</keyword>
<feature type="transmembrane region" description="Helical" evidence="6">
    <location>
        <begin position="152"/>
        <end position="169"/>
    </location>
</feature>
<comment type="subcellular location">
    <subcellularLocation>
        <location evidence="1">Membrane</location>
        <topology evidence="1">Multi-pass membrane protein</topology>
    </subcellularLocation>
</comment>
<dbReference type="InterPro" id="IPR011701">
    <property type="entry name" value="MFS"/>
</dbReference>
<dbReference type="KEGG" id="obi:106875045"/>
<dbReference type="InterPro" id="IPR020846">
    <property type="entry name" value="MFS_dom"/>
</dbReference>
<feature type="transmembrane region" description="Helical" evidence="6">
    <location>
        <begin position="282"/>
        <end position="304"/>
    </location>
</feature>
<dbReference type="PANTHER" id="PTHR23506">
    <property type="entry name" value="GH10249P"/>
    <property type="match status" value="1"/>
</dbReference>
<sequence length="488" mass="53523">MPANEVEYNNSSGEVIKDYIGEPAADGEHMLSSVVVMREGPVEDKTCWSRFRNSTKIVIIIVCLSLFNDSLLLTLVDPILPEMLYDLEHPQQSENDSNIPNDTLSVLQDRDVNKDINNQGRYGYLIAAKGIAQFVCNPFVGYIVTRFGYRKPMLFGSLVLLLSTLAFPYSKTYSMLIVTRVLQGISSSLTAVTALGLVAATFKDDYRRGNVIGYAFSGLSIGIIAGPVYGSLLFEFVNPAFPFILLSGIMSFAIFLQLLTMKRESSVKHLHGSLCTLLKDPYIIIVALNIFLLNLDVSIVLAFLPIRLLELIDASTWQLGIVVLPTSVGYLAAGLIFPRLVRWFPRWIQGLVGLFFSSLCLMALAYSITFTMMLVVTSFLGLAVGLISTSMQPIFALVVDKRHSDVYGNVYAISDMAVCLSMSLGPLVGGPLVYAYGFQSLVYGAAILDMVCTPVTIFLRDIPGKKKINNEKAPLLKDNDNSAGHPSA</sequence>
<feature type="transmembrane region" description="Helical" evidence="6">
    <location>
        <begin position="374"/>
        <end position="398"/>
    </location>
</feature>
<dbReference type="GO" id="GO:0030672">
    <property type="term" value="C:synaptic vesicle membrane"/>
    <property type="evidence" value="ECO:0007669"/>
    <property type="project" value="TreeGrafter"/>
</dbReference>
<dbReference type="SUPFAM" id="SSF103473">
    <property type="entry name" value="MFS general substrate transporter"/>
    <property type="match status" value="1"/>
</dbReference>
<feature type="transmembrane region" description="Helical" evidence="6">
    <location>
        <begin position="410"/>
        <end position="434"/>
    </location>
</feature>
<dbReference type="OrthoDB" id="5086884at2759"/>
<keyword evidence="3 6" id="KW-0812">Transmembrane</keyword>
<dbReference type="GO" id="GO:0005335">
    <property type="term" value="F:serotonin:sodium:chloride symporter activity"/>
    <property type="evidence" value="ECO:0007669"/>
    <property type="project" value="TreeGrafter"/>
</dbReference>
<feature type="transmembrane region" description="Helical" evidence="6">
    <location>
        <begin position="240"/>
        <end position="261"/>
    </location>
</feature>
<name>A0A0L8GSG8_OCTBM</name>
<evidence type="ECO:0000313" key="8">
    <source>
        <dbReference type="EMBL" id="KOF79832.1"/>
    </source>
</evidence>
<gene>
    <name evidence="8" type="ORF">OCBIM_22028871mg</name>
</gene>
<evidence type="ECO:0000256" key="6">
    <source>
        <dbReference type="SAM" id="Phobius"/>
    </source>
</evidence>
<dbReference type="GO" id="GO:0015842">
    <property type="term" value="P:aminergic neurotransmitter loading into synaptic vesicle"/>
    <property type="evidence" value="ECO:0007669"/>
    <property type="project" value="TreeGrafter"/>
</dbReference>
<protein>
    <recommendedName>
        <fullName evidence="7">Major facilitator superfamily (MFS) profile domain-containing protein</fullName>
    </recommendedName>
</protein>
<evidence type="ECO:0000256" key="2">
    <source>
        <dbReference type="ARBA" id="ARBA00022448"/>
    </source>
</evidence>
<evidence type="ECO:0000256" key="1">
    <source>
        <dbReference type="ARBA" id="ARBA00004141"/>
    </source>
</evidence>
<dbReference type="Gene3D" id="1.20.1250.20">
    <property type="entry name" value="MFS general substrate transporter like domains"/>
    <property type="match status" value="1"/>
</dbReference>
<dbReference type="AlphaFoldDB" id="A0A0L8GSG8"/>
<organism evidence="8">
    <name type="scientific">Octopus bimaculoides</name>
    <name type="common">California two-spotted octopus</name>
    <dbReference type="NCBI Taxonomy" id="37653"/>
    <lineage>
        <taxon>Eukaryota</taxon>
        <taxon>Metazoa</taxon>
        <taxon>Spiralia</taxon>
        <taxon>Lophotrochozoa</taxon>
        <taxon>Mollusca</taxon>
        <taxon>Cephalopoda</taxon>
        <taxon>Coleoidea</taxon>
        <taxon>Octopodiformes</taxon>
        <taxon>Octopoda</taxon>
        <taxon>Incirrata</taxon>
        <taxon>Octopodidae</taxon>
        <taxon>Octopus</taxon>
    </lineage>
</organism>
<feature type="transmembrane region" description="Helical" evidence="6">
    <location>
        <begin position="350"/>
        <end position="368"/>
    </location>
</feature>
<proteinExistence type="predicted"/>
<feature type="transmembrane region" description="Helical" evidence="6">
    <location>
        <begin position="440"/>
        <end position="459"/>
    </location>
</feature>
<accession>A0A0L8GSG8</accession>
<feature type="transmembrane region" description="Helical" evidence="6">
    <location>
        <begin position="316"/>
        <end position="338"/>
    </location>
</feature>
<feature type="transmembrane region" description="Helical" evidence="6">
    <location>
        <begin position="181"/>
        <end position="202"/>
    </location>
</feature>
<keyword evidence="2" id="KW-0813">Transport</keyword>
<dbReference type="PROSITE" id="PS50850">
    <property type="entry name" value="MFS"/>
    <property type="match status" value="1"/>
</dbReference>
<dbReference type="STRING" id="37653.A0A0L8GSG8"/>
<dbReference type="InterPro" id="IPR050930">
    <property type="entry name" value="MFS_Vesicular_Transporter"/>
</dbReference>
<dbReference type="PANTHER" id="PTHR23506:SF23">
    <property type="entry name" value="GH10249P"/>
    <property type="match status" value="1"/>
</dbReference>